<keyword evidence="3" id="KW-1185">Reference proteome</keyword>
<dbReference type="Proteomes" id="UP001054837">
    <property type="component" value="Unassembled WGS sequence"/>
</dbReference>
<evidence type="ECO:0000313" key="2">
    <source>
        <dbReference type="EMBL" id="GIY64176.1"/>
    </source>
</evidence>
<dbReference type="AlphaFoldDB" id="A0AAV4V1S3"/>
<proteinExistence type="predicted"/>
<evidence type="ECO:0000313" key="3">
    <source>
        <dbReference type="Proteomes" id="UP001054837"/>
    </source>
</evidence>
<organism evidence="2 3">
    <name type="scientific">Caerostris darwini</name>
    <dbReference type="NCBI Taxonomy" id="1538125"/>
    <lineage>
        <taxon>Eukaryota</taxon>
        <taxon>Metazoa</taxon>
        <taxon>Ecdysozoa</taxon>
        <taxon>Arthropoda</taxon>
        <taxon>Chelicerata</taxon>
        <taxon>Arachnida</taxon>
        <taxon>Araneae</taxon>
        <taxon>Araneomorphae</taxon>
        <taxon>Entelegynae</taxon>
        <taxon>Araneoidea</taxon>
        <taxon>Araneidae</taxon>
        <taxon>Caerostris</taxon>
    </lineage>
</organism>
<gene>
    <name evidence="2" type="ORF">CDAR_543591</name>
</gene>
<comment type="caution">
    <text evidence="2">The sequence shown here is derived from an EMBL/GenBank/DDBJ whole genome shotgun (WGS) entry which is preliminary data.</text>
</comment>
<accession>A0AAV4V1S3</accession>
<feature type="region of interest" description="Disordered" evidence="1">
    <location>
        <begin position="87"/>
        <end position="115"/>
    </location>
</feature>
<evidence type="ECO:0000256" key="1">
    <source>
        <dbReference type="SAM" id="MobiDB-lite"/>
    </source>
</evidence>
<name>A0AAV4V1S3_9ARAC</name>
<reference evidence="2 3" key="1">
    <citation type="submission" date="2021-06" db="EMBL/GenBank/DDBJ databases">
        <title>Caerostris darwini draft genome.</title>
        <authorList>
            <person name="Kono N."/>
            <person name="Arakawa K."/>
        </authorList>
    </citation>
    <scope>NUCLEOTIDE SEQUENCE [LARGE SCALE GENOMIC DNA]</scope>
</reference>
<protein>
    <submittedName>
        <fullName evidence="2">Uncharacterized protein</fullName>
    </submittedName>
</protein>
<sequence length="115" mass="12605">MAVKCQFLTPISVRICLLTSGNATVLPKMNQWHVTESEFFNLIPINFCLISLLEYQGVIGLVIATSIARPPPSCKIKSGRRFDHRLTDSGTPYGPSIPARHTCSPEGSRCGPAFE</sequence>
<dbReference type="EMBL" id="BPLQ01012283">
    <property type="protein sequence ID" value="GIY64176.1"/>
    <property type="molecule type" value="Genomic_DNA"/>
</dbReference>